<feature type="signal peptide" evidence="2">
    <location>
        <begin position="1"/>
        <end position="27"/>
    </location>
</feature>
<dbReference type="EMBL" id="AP024145">
    <property type="protein sequence ID" value="BCM82561.1"/>
    <property type="molecule type" value="Genomic_DNA"/>
</dbReference>
<sequence length="286" mass="28276">MTTGAPAFRLRAAGLATLLLAAGPAAAQDNSVWDPGTLPETKGTVKQYTLTPRGDVDGLILADGTEVKLPPRLSGAVVFTVRPGDAVSVRGMRARALPLIDGAQIRNEATGATLVTLGGPEPAAGETVMSGRIAALLHGRRGEVNGALLDDGTTLRLPPHEAARLSATLQAGQPVSLRGMVTRSPLGTVVEVRALGASPDTLTEVGGPPPRPPGPRGEPRPPGGPDAPPPPSPPPPGGPGAAPPPPPPGGPGAAPPPPPPGGPGAAPPPPPPGGPGAPPPPPTRRF</sequence>
<evidence type="ECO:0000313" key="3">
    <source>
        <dbReference type="EMBL" id="BCM82561.1"/>
    </source>
</evidence>
<protein>
    <submittedName>
        <fullName evidence="3">Uncharacterized protein</fullName>
    </submittedName>
</protein>
<evidence type="ECO:0000313" key="4">
    <source>
        <dbReference type="Proteomes" id="UP000663508"/>
    </source>
</evidence>
<feature type="chain" id="PRO_5034950214" evidence="2">
    <location>
        <begin position="28"/>
        <end position="286"/>
    </location>
</feature>
<dbReference type="AlphaFoldDB" id="A0A8H9C4V4"/>
<dbReference type="PRINTS" id="PR01217">
    <property type="entry name" value="PRICHEXTENSN"/>
</dbReference>
<evidence type="ECO:0000256" key="1">
    <source>
        <dbReference type="SAM" id="MobiDB-lite"/>
    </source>
</evidence>
<name>A0A8H9C4V4_9HYPH</name>
<dbReference type="Proteomes" id="UP000663508">
    <property type="component" value="Chromosome"/>
</dbReference>
<organism evidence="3 4">
    <name type="scientific">Methylobacterium indicum</name>
    <dbReference type="NCBI Taxonomy" id="1775910"/>
    <lineage>
        <taxon>Bacteria</taxon>
        <taxon>Pseudomonadati</taxon>
        <taxon>Pseudomonadota</taxon>
        <taxon>Alphaproteobacteria</taxon>
        <taxon>Hyphomicrobiales</taxon>
        <taxon>Methylobacteriaceae</taxon>
        <taxon>Methylobacterium</taxon>
    </lineage>
</organism>
<keyword evidence="2" id="KW-0732">Signal</keyword>
<dbReference type="KEGG" id="mind:mvi_10220"/>
<reference evidence="3" key="1">
    <citation type="submission" date="2020-11" db="EMBL/GenBank/DDBJ databases">
        <title>Complete genome sequence of a novel pathogenic Methylobacterium strain isolated from rice in Vietnam.</title>
        <authorList>
            <person name="Lai K."/>
            <person name="Okazaki S."/>
            <person name="Higashi K."/>
            <person name="Mori H."/>
            <person name="Toyoda A."/>
            <person name="Kurokawa K."/>
        </authorList>
    </citation>
    <scope>NUCLEOTIDE SEQUENCE</scope>
    <source>
        <strain evidence="3">VL1</strain>
    </source>
</reference>
<dbReference type="RefSeq" id="WP_207181722.1">
    <property type="nucleotide sequence ID" value="NZ_AP024145.1"/>
</dbReference>
<accession>A0A8H9C4V4</accession>
<proteinExistence type="predicted"/>
<gene>
    <name evidence="3" type="ORF">mvi_10220</name>
</gene>
<evidence type="ECO:0000256" key="2">
    <source>
        <dbReference type="SAM" id="SignalP"/>
    </source>
</evidence>
<feature type="region of interest" description="Disordered" evidence="1">
    <location>
        <begin position="196"/>
        <end position="286"/>
    </location>
</feature>
<feature type="compositionally biased region" description="Pro residues" evidence="1">
    <location>
        <begin position="207"/>
        <end position="286"/>
    </location>
</feature>